<evidence type="ECO:0000313" key="5">
    <source>
        <dbReference type="Proteomes" id="UP000007264"/>
    </source>
</evidence>
<feature type="coiled-coil region" evidence="1">
    <location>
        <begin position="7"/>
        <end position="62"/>
    </location>
</feature>
<feature type="compositionally biased region" description="Acidic residues" evidence="2">
    <location>
        <begin position="770"/>
        <end position="781"/>
    </location>
</feature>
<feature type="region of interest" description="Disordered" evidence="2">
    <location>
        <begin position="575"/>
        <end position="875"/>
    </location>
</feature>
<feature type="region of interest" description="Disordered" evidence="2">
    <location>
        <begin position="1185"/>
        <end position="1389"/>
    </location>
</feature>
<evidence type="ECO:0000313" key="4">
    <source>
        <dbReference type="EMBL" id="EIE21358.1"/>
    </source>
</evidence>
<feature type="compositionally biased region" description="Acidic residues" evidence="2">
    <location>
        <begin position="378"/>
        <end position="396"/>
    </location>
</feature>
<feature type="compositionally biased region" description="Low complexity" evidence="2">
    <location>
        <begin position="1234"/>
        <end position="1253"/>
    </location>
</feature>
<proteinExistence type="predicted"/>
<dbReference type="GeneID" id="17039342"/>
<feature type="region of interest" description="Disordered" evidence="2">
    <location>
        <begin position="916"/>
        <end position="1158"/>
    </location>
</feature>
<feature type="compositionally biased region" description="Low complexity" evidence="2">
    <location>
        <begin position="819"/>
        <end position="831"/>
    </location>
</feature>
<evidence type="ECO:0000256" key="1">
    <source>
        <dbReference type="SAM" id="Coils"/>
    </source>
</evidence>
<feature type="compositionally biased region" description="Low complexity" evidence="2">
    <location>
        <begin position="1048"/>
        <end position="1065"/>
    </location>
</feature>
<feature type="compositionally biased region" description="Basic and acidic residues" evidence="2">
    <location>
        <begin position="934"/>
        <end position="944"/>
    </location>
</feature>
<feature type="region of interest" description="Disordered" evidence="2">
    <location>
        <begin position="338"/>
        <end position="396"/>
    </location>
</feature>
<organism evidence="4 5">
    <name type="scientific">Coccomyxa subellipsoidea (strain C-169)</name>
    <name type="common">Green microalga</name>
    <dbReference type="NCBI Taxonomy" id="574566"/>
    <lineage>
        <taxon>Eukaryota</taxon>
        <taxon>Viridiplantae</taxon>
        <taxon>Chlorophyta</taxon>
        <taxon>core chlorophytes</taxon>
        <taxon>Trebouxiophyceae</taxon>
        <taxon>Trebouxiophyceae incertae sedis</taxon>
        <taxon>Coccomyxaceae</taxon>
        <taxon>Coccomyxa</taxon>
        <taxon>Coccomyxa subellipsoidea</taxon>
    </lineage>
</organism>
<feature type="compositionally biased region" description="Low complexity" evidence="2">
    <location>
        <begin position="599"/>
        <end position="614"/>
    </location>
</feature>
<sequence>MSEAIGLHELERLWETIQAQIQEQERKLRIRDEWQRALDELEAENQRKKVELEAEIQRKKLELNKRYTEQLALQDQPAPTILLPGPSQANVSPNAERSMPAAPPAAAAAASHDHQVLLSNGSLTGGAPGAKTAADGSPYAGEAVDQPMSDDLAGPSGQQDNTGAAMDFSDGGAEDNDAEPFPDSMFPDSEDEAEASDLLHATRDAPRQSVETWSRLADSSHSNTDEDEAQASGQAGSRERADAEAASGSGAVAQGKRRCAWPSHLWGKLGLEPPEEPSAALAPWRTKLKALKTDIEELAEDDNGPYGWAYLLGREGLSYQKGQQKLLRRQLWSGFTPMEDVTSSEGSDDDEDGSGDSAFQVLSGELPDKGEAQSSGVEEGEEEDDAEDATAEDLLFEDSSMRTARDRVKAAIKALLVAALLQEPRASALLEIMAGHVAKFAQDLVDKRQWGSARVLTPAILGRIATALETTIEELAGMAAKWQEKHVPRLEQRAYRFWRLGRAAEQRECWTHDQHHTQASSNFIGRLLDLVVKALEAHVGNHGVSVKALRRHSQSLEATLFLILERDFQLRSAALPKAPLRPQSTSKRKERKAEEGQQDAADGGDISDDASTGSWLVSDDEDAGQPAEADTHMEEAGGGVGDDGIEGESLHSGSEGDDDEEEGEGGEEGGRDRAWNAAGLAPGATQVLVAGRRSLQGAPDALQPAAEPSGEEAAAEPKGAAEKQEAADMEEAAEPQAAAEPEVAAEEAPAEDAAMDGAPVAHPELGPAEQEADAVGDDDSADQQAPSASQEAGPVSPPPPDEALDEDMGLGAEAQPEGSPSSDADAAMRARSLQRSLLQQFSEAPVPEESAPGDTVAKPIVLESDGDGDGDVDVQTADDFVQGTEVEVRNAGSETWSPGRVHSAFGTNITVEVPAASDADVAAGDGSDAEEEDSAPRKAAERGPGRSSAGARGRSTAARANTGREWSPPVREGRALGRHKSKGASAENVRLMEERFESYGLRLRGARSSSGDEPHSRGRRSVSASGASSRATSQGASKRRRPREESRAGSASRASSGGSSQGAAATRRRMGAVGRRSMLAKGCVRRHARPDVSDDNHAAAAQPDKSDDEPAAAAGKAPFSQHVSTAGRFAANRRARQLLRSSAEPDAPAAAVGKEAGWQGAAGRLAERGSEGLIARRWALGVSRLRRRVEATDDAQQTDDTRQRPAAGADAGLSSSPAAAKRLTLHETRPLPVEAPASGAESRAAAELLRQARTPLSHSVSYSPPLIVRRRLSPLRPLNVPSTSPLPLDGAASDGSREVKRAKVYQPPSSFTSASPTAPGQKSRGDGSAATASAEHGSLDSKWRQQQLLQQQASGRRRPRSRSRTGSREATPRKDEDIVVDLTQSDSGP</sequence>
<evidence type="ECO:0000259" key="3">
    <source>
        <dbReference type="Pfam" id="PF24580"/>
    </source>
</evidence>
<evidence type="ECO:0000256" key="2">
    <source>
        <dbReference type="SAM" id="MobiDB-lite"/>
    </source>
</evidence>
<feature type="compositionally biased region" description="Low complexity" evidence="2">
    <location>
        <begin position="916"/>
        <end position="926"/>
    </location>
</feature>
<feature type="compositionally biased region" description="Polar residues" evidence="2">
    <location>
        <begin position="833"/>
        <end position="842"/>
    </location>
</feature>
<feature type="compositionally biased region" description="Low complexity" evidence="2">
    <location>
        <begin position="1307"/>
        <end position="1319"/>
    </location>
</feature>
<dbReference type="RefSeq" id="XP_005645902.1">
    <property type="nucleotide sequence ID" value="XM_005645845.1"/>
</dbReference>
<feature type="domain" description="DUF7607" evidence="3">
    <location>
        <begin position="472"/>
        <end position="579"/>
    </location>
</feature>
<dbReference type="InterPro" id="IPR056026">
    <property type="entry name" value="DUF7607"/>
</dbReference>
<gene>
    <name evidence="4" type="ORF">COCSUDRAFT_56577</name>
</gene>
<dbReference type="Pfam" id="PF24580">
    <property type="entry name" value="DUF7607"/>
    <property type="match status" value="1"/>
</dbReference>
<comment type="caution">
    <text evidence="4">The sequence shown here is derived from an EMBL/GenBank/DDBJ whole genome shotgun (WGS) entry which is preliminary data.</text>
</comment>
<feature type="compositionally biased region" description="Low complexity" evidence="2">
    <location>
        <begin position="1021"/>
        <end position="1036"/>
    </location>
</feature>
<feature type="region of interest" description="Disordered" evidence="2">
    <location>
        <begin position="78"/>
        <end position="257"/>
    </location>
</feature>
<keyword evidence="1" id="KW-0175">Coiled coil</keyword>
<feature type="compositionally biased region" description="Basic and acidic residues" evidence="2">
    <location>
        <begin position="1366"/>
        <end position="1377"/>
    </location>
</feature>
<dbReference type="KEGG" id="csl:COCSUDRAFT_56577"/>
<reference evidence="4 5" key="1">
    <citation type="journal article" date="2012" name="Genome Biol.">
        <title>The genome of the polar eukaryotic microalga coccomyxa subellipsoidea reveals traits of cold adaptation.</title>
        <authorList>
            <person name="Blanc G."/>
            <person name="Agarkova I."/>
            <person name="Grimwood J."/>
            <person name="Kuo A."/>
            <person name="Brueggeman A."/>
            <person name="Dunigan D."/>
            <person name="Gurnon J."/>
            <person name="Ladunga I."/>
            <person name="Lindquist E."/>
            <person name="Lucas S."/>
            <person name="Pangilinan J."/>
            <person name="Proschold T."/>
            <person name="Salamov A."/>
            <person name="Schmutz J."/>
            <person name="Weeks D."/>
            <person name="Yamada T."/>
            <person name="Claverie J.M."/>
            <person name="Grigoriev I."/>
            <person name="Van Etten J."/>
            <person name="Lomsadze A."/>
            <person name="Borodovsky M."/>
        </authorList>
    </citation>
    <scope>NUCLEOTIDE SEQUENCE [LARGE SCALE GENOMIC DNA]</scope>
    <source>
        <strain evidence="4 5">C-169</strain>
    </source>
</reference>
<feature type="compositionally biased region" description="Low complexity" evidence="2">
    <location>
        <begin position="945"/>
        <end position="964"/>
    </location>
</feature>
<dbReference type="EMBL" id="AGSI01000012">
    <property type="protein sequence ID" value="EIE21358.1"/>
    <property type="molecule type" value="Genomic_DNA"/>
</dbReference>
<protein>
    <recommendedName>
        <fullName evidence="3">DUF7607 domain-containing protein</fullName>
    </recommendedName>
</protein>
<name>I0YSI9_COCSC</name>
<feature type="compositionally biased region" description="Basic residues" evidence="2">
    <location>
        <begin position="1355"/>
        <end position="1365"/>
    </location>
</feature>
<feature type="compositionally biased region" description="Low complexity" evidence="2">
    <location>
        <begin position="1345"/>
        <end position="1354"/>
    </location>
</feature>
<accession>I0YSI9</accession>
<feature type="compositionally biased region" description="Acidic residues" evidence="2">
    <location>
        <begin position="743"/>
        <end position="754"/>
    </location>
</feature>
<dbReference type="STRING" id="574566.I0YSI9"/>
<feature type="compositionally biased region" description="Polar residues" evidence="2">
    <location>
        <begin position="209"/>
        <end position="222"/>
    </location>
</feature>
<feature type="compositionally biased region" description="Acidic residues" evidence="2">
    <location>
        <begin position="655"/>
        <end position="667"/>
    </location>
</feature>
<keyword evidence="5" id="KW-1185">Reference proteome</keyword>
<dbReference type="Proteomes" id="UP000007264">
    <property type="component" value="Unassembled WGS sequence"/>
</dbReference>